<dbReference type="AlphaFoldDB" id="A0AAW6TZ18"/>
<dbReference type="InterPro" id="IPR008979">
    <property type="entry name" value="Galactose-bd-like_sf"/>
</dbReference>
<keyword evidence="4" id="KW-1185">Reference proteome</keyword>
<sequence length="509" mass="56307">MKERDFERLVGGLEIDTEPNAAHKDRLRQQMLATFETVGRSIGPSLAPTPQKASPTVLRLVAKVAVAAVIVVAAIFGTQAVVRHASGPPSLNQVRQATQRMAWLHAVVTEHRDGTVRTEQHWNDFSSRKAYILASDRSVIVSEFGSGRRELLYSPQIRAVVVSELPGRGLFGADSAYTLVDSFSVFAARNDVTVAQWTERHEGRKVLMYEIDRADPGVTIGGRRVDRLRMRLMADPETRRLVGAHVEQRNSAGAMLSRQEWVVSYPQSGPMSIYDLGVPESARVLDHTSQTIGTPSQEPRPIPTPEDLGRSRLMPLEIALPRPVFVGTPMDVRMPNLERPRTGPRPPFLVPLGTTNVALGKPVFSSDPEPLIGTLAMITDGDKEATDGSVVELGPGVQHVTIDLLERHEIYAIVVWHYHLRPHVYRGVVVQISNDPQLSGHVRTVFNSDRDNTTGLGRGTDLHYIETNEGKLIDTRGIQGRYIRLYSNGHAAGDVNHYIEVEVYGRPAR</sequence>
<keyword evidence="2" id="KW-0472">Membrane</keyword>
<organism evidence="3 4">
    <name type="scientific">Anaerobaca lacustris</name>
    <dbReference type="NCBI Taxonomy" id="3044600"/>
    <lineage>
        <taxon>Bacteria</taxon>
        <taxon>Pseudomonadati</taxon>
        <taxon>Planctomycetota</taxon>
        <taxon>Phycisphaerae</taxon>
        <taxon>Sedimentisphaerales</taxon>
        <taxon>Anaerobacaceae</taxon>
        <taxon>Anaerobaca</taxon>
    </lineage>
</organism>
<dbReference type="Proteomes" id="UP001431776">
    <property type="component" value="Unassembled WGS sequence"/>
</dbReference>
<accession>A0AAW6TZ18</accession>
<feature type="region of interest" description="Disordered" evidence="1">
    <location>
        <begin position="290"/>
        <end position="309"/>
    </location>
</feature>
<reference evidence="3" key="1">
    <citation type="submission" date="2023-05" db="EMBL/GenBank/DDBJ databases">
        <title>Anaerotaeda fermentans gen. nov., sp. nov., a novel anaerobic planctomycete of the new family within the order Sedimentisphaerales isolated from Taman Peninsula, Russia.</title>
        <authorList>
            <person name="Khomyakova M.A."/>
            <person name="Merkel A.Y."/>
            <person name="Slobodkin A.I."/>
        </authorList>
    </citation>
    <scope>NUCLEOTIDE SEQUENCE</scope>
    <source>
        <strain evidence="3">M17dextr</strain>
    </source>
</reference>
<proteinExistence type="predicted"/>
<evidence type="ECO:0000256" key="1">
    <source>
        <dbReference type="SAM" id="MobiDB-lite"/>
    </source>
</evidence>
<gene>
    <name evidence="3" type="ORF">QJ522_07915</name>
</gene>
<dbReference type="SUPFAM" id="SSF49785">
    <property type="entry name" value="Galactose-binding domain-like"/>
    <property type="match status" value="1"/>
</dbReference>
<dbReference type="Gene3D" id="2.60.120.260">
    <property type="entry name" value="Galactose-binding domain-like"/>
    <property type="match status" value="1"/>
</dbReference>
<protein>
    <recommendedName>
        <fullName evidence="5">MucB/RseB N-terminal domain-containing protein</fullName>
    </recommendedName>
</protein>
<evidence type="ECO:0000313" key="4">
    <source>
        <dbReference type="Proteomes" id="UP001431776"/>
    </source>
</evidence>
<feature type="transmembrane region" description="Helical" evidence="2">
    <location>
        <begin position="60"/>
        <end position="82"/>
    </location>
</feature>
<evidence type="ECO:0008006" key="5">
    <source>
        <dbReference type="Google" id="ProtNLM"/>
    </source>
</evidence>
<comment type="caution">
    <text evidence="3">The sequence shown here is derived from an EMBL/GenBank/DDBJ whole genome shotgun (WGS) entry which is preliminary data.</text>
</comment>
<keyword evidence="2" id="KW-0812">Transmembrane</keyword>
<dbReference type="EMBL" id="JASCXX010000007">
    <property type="protein sequence ID" value="MDI6448969.1"/>
    <property type="molecule type" value="Genomic_DNA"/>
</dbReference>
<evidence type="ECO:0000313" key="3">
    <source>
        <dbReference type="EMBL" id="MDI6448969.1"/>
    </source>
</evidence>
<name>A0AAW6TZ18_9BACT</name>
<evidence type="ECO:0000256" key="2">
    <source>
        <dbReference type="SAM" id="Phobius"/>
    </source>
</evidence>
<keyword evidence="2" id="KW-1133">Transmembrane helix</keyword>
<dbReference type="RefSeq" id="WP_349244378.1">
    <property type="nucleotide sequence ID" value="NZ_JASCXX010000007.1"/>
</dbReference>